<protein>
    <submittedName>
        <fullName evidence="3">3-hydroxypropionyl-coenzyme a dehydratase-like protein</fullName>
    </submittedName>
</protein>
<dbReference type="Proteomes" id="UP000828236">
    <property type="component" value="Unassembled WGS sequence"/>
</dbReference>
<evidence type="ECO:0000313" key="5">
    <source>
        <dbReference type="Proteomes" id="UP000790347"/>
    </source>
</evidence>
<organism evidence="4 5">
    <name type="scientific">Dermatophagoides farinae</name>
    <name type="common">American house dust mite</name>
    <dbReference type="NCBI Taxonomy" id="6954"/>
    <lineage>
        <taxon>Eukaryota</taxon>
        <taxon>Metazoa</taxon>
        <taxon>Ecdysozoa</taxon>
        <taxon>Arthropoda</taxon>
        <taxon>Chelicerata</taxon>
        <taxon>Arachnida</taxon>
        <taxon>Acari</taxon>
        <taxon>Acariformes</taxon>
        <taxon>Sarcoptiformes</taxon>
        <taxon>Astigmata</taxon>
        <taxon>Psoroptidia</taxon>
        <taxon>Analgoidea</taxon>
        <taxon>Pyroglyphidae</taxon>
        <taxon>Dermatophagoidinae</taxon>
        <taxon>Dermatophagoides</taxon>
    </lineage>
</organism>
<evidence type="ECO:0000313" key="4">
    <source>
        <dbReference type="EMBL" id="KAH9501345.1"/>
    </source>
</evidence>
<name>A0A922HP53_DERFA</name>
<dbReference type="Gene3D" id="1.10.287.2460">
    <property type="match status" value="1"/>
</dbReference>
<reference evidence="4" key="4">
    <citation type="journal article" date="2022" name="Res Sq">
        <title>Comparative Genomics Reveals Insights into the Divergent Evolution of Astigmatic Mites and Household Pest Adaptations.</title>
        <authorList>
            <person name="Xiong Q."/>
            <person name="Wan A.T.-Y."/>
            <person name="Liu X.-Y."/>
            <person name="Fung C.S.-H."/>
            <person name="Xiao X."/>
            <person name="Malainual N."/>
            <person name="Hou J."/>
            <person name="Wang L."/>
            <person name="Wang M."/>
            <person name="Yang K."/>
            <person name="Cui Y."/>
            <person name="Leung E."/>
            <person name="Nong W."/>
            <person name="Shin S.-K."/>
            <person name="Au S."/>
            <person name="Jeong K.Y."/>
            <person name="Chew F.T."/>
            <person name="Hui J."/>
            <person name="Leung T.F."/>
            <person name="Tungtrongchitr A."/>
            <person name="Zhong N."/>
            <person name="Liu Z."/>
            <person name="Tsui S."/>
        </authorList>
    </citation>
    <scope>NUCLEOTIDE SEQUENCE</scope>
    <source>
        <strain evidence="4">Derf</strain>
        <tissue evidence="4">Whole organism</tissue>
    </source>
</reference>
<keyword evidence="5" id="KW-1185">Reference proteome</keyword>
<dbReference type="Gene3D" id="3.90.226.10">
    <property type="entry name" value="2-enoyl-CoA Hydratase, Chain A, domain 1"/>
    <property type="match status" value="1"/>
</dbReference>
<dbReference type="InterPro" id="IPR018376">
    <property type="entry name" value="Enoyl-CoA_hyd/isom_CS"/>
</dbReference>
<dbReference type="Proteomes" id="UP000790347">
    <property type="component" value="Unassembled WGS sequence"/>
</dbReference>
<comment type="similarity">
    <text evidence="1 2">Belongs to the enoyl-CoA hydratase/isomerase family.</text>
</comment>
<dbReference type="EMBL" id="SDOV01000008">
    <property type="protein sequence ID" value="KAH7637867.1"/>
    <property type="molecule type" value="Genomic_DNA"/>
</dbReference>
<dbReference type="OrthoDB" id="448450at2759"/>
<accession>A0A922HP53</accession>
<comment type="caution">
    <text evidence="4">The sequence shown here is derived from an EMBL/GenBank/DDBJ whole genome shotgun (WGS) entry which is preliminary data.</text>
</comment>
<dbReference type="PROSITE" id="PS00166">
    <property type="entry name" value="ENOYL_COA_HYDRATASE"/>
    <property type="match status" value="1"/>
</dbReference>
<dbReference type="InterPro" id="IPR001753">
    <property type="entry name" value="Enoyl-CoA_hydra/iso"/>
</dbReference>
<dbReference type="EMBL" id="ASGP02000006">
    <property type="protein sequence ID" value="KAH9501345.1"/>
    <property type="molecule type" value="Genomic_DNA"/>
</dbReference>
<dbReference type="AlphaFoldDB" id="A0A922HP53"/>
<dbReference type="GO" id="GO:0003824">
    <property type="term" value="F:catalytic activity"/>
    <property type="evidence" value="ECO:0007669"/>
    <property type="project" value="InterPro"/>
</dbReference>
<dbReference type="SUPFAM" id="SSF52096">
    <property type="entry name" value="ClpP/crotonase"/>
    <property type="match status" value="1"/>
</dbReference>
<evidence type="ECO:0000256" key="1">
    <source>
        <dbReference type="ARBA" id="ARBA00005254"/>
    </source>
</evidence>
<dbReference type="PANTHER" id="PTHR43802:SF1">
    <property type="entry name" value="IP11341P-RELATED"/>
    <property type="match status" value="1"/>
</dbReference>
<gene>
    <name evidence="4" type="ORF">DERF_012198</name>
    <name evidence="3" type="ORF">HUG17_8971</name>
</gene>
<evidence type="ECO:0000256" key="2">
    <source>
        <dbReference type="RuleBase" id="RU003707"/>
    </source>
</evidence>
<dbReference type="CDD" id="cd06558">
    <property type="entry name" value="crotonase-like"/>
    <property type="match status" value="1"/>
</dbReference>
<reference evidence="4" key="1">
    <citation type="submission" date="2013-05" db="EMBL/GenBank/DDBJ databases">
        <authorList>
            <person name="Yim A.K.Y."/>
            <person name="Chan T.F."/>
            <person name="Ji K.M."/>
            <person name="Liu X.Y."/>
            <person name="Zhou J.W."/>
            <person name="Li R.Q."/>
            <person name="Yang K.Y."/>
            <person name="Li J."/>
            <person name="Li M."/>
            <person name="Law P.T.W."/>
            <person name="Wu Y.L."/>
            <person name="Cai Z.L."/>
            <person name="Qin H."/>
            <person name="Bao Y."/>
            <person name="Leung R.K.K."/>
            <person name="Ng P.K.S."/>
            <person name="Zou J."/>
            <person name="Zhong X.J."/>
            <person name="Ran P.X."/>
            <person name="Zhong N.S."/>
            <person name="Liu Z.G."/>
            <person name="Tsui S.K.W."/>
        </authorList>
    </citation>
    <scope>NUCLEOTIDE SEQUENCE</scope>
    <source>
        <strain evidence="4">Derf</strain>
        <tissue evidence="4">Whole organism</tissue>
    </source>
</reference>
<dbReference type="NCBIfam" id="NF006108">
    <property type="entry name" value="PRK08259.1"/>
    <property type="match status" value="1"/>
</dbReference>
<sequence>MLIPLGRIVTTNLVKNKNRIKNFSIRFLSSTTSKTEDTIIVENRTSYVRLIGINRPQKRNAINRETAAKLRQAFEDFDNDPEYRVAVLHGFGGTFCAGYDLEELSSVDEISIENIVTPAPMGPTWMLTSKPVIAAIDGYAVAGGFELAMWCDLRVVETTAIMGVYCRRFGVPLLDGGTVRLSRMIGHSRAMDLILTGRGINGKEAFDFGIANRLVPVGTALGQAFNLAQSLVKFPNECLRADRRSAYYATFDSTSLDDALQKEFEISKSIVAKEAIHGAKRFKEGIGKHGKFVLDKIGYDVDVTV</sequence>
<dbReference type="PANTHER" id="PTHR43802">
    <property type="entry name" value="ENOYL-COA HYDRATASE"/>
    <property type="match status" value="1"/>
</dbReference>
<proteinExistence type="inferred from homology"/>
<dbReference type="InterPro" id="IPR029045">
    <property type="entry name" value="ClpP/crotonase-like_dom_sf"/>
</dbReference>
<reference evidence="3" key="3">
    <citation type="journal article" date="2021" name="World Allergy Organ. J.">
        <title>Chromosome-level assembly of Dermatophagoides farinae genome and transcriptome reveals two novel allergens Der f 37 and Der f 39.</title>
        <authorList>
            <person name="Chen J."/>
            <person name="Cai Z."/>
            <person name="Fan D."/>
            <person name="Hu J."/>
            <person name="Hou Y."/>
            <person name="He Y."/>
            <person name="Zhang Z."/>
            <person name="Zhao Z."/>
            <person name="Gao P."/>
            <person name="Hu W."/>
            <person name="Sun J."/>
            <person name="Li J."/>
            <person name="Ji K."/>
        </authorList>
    </citation>
    <scope>NUCLEOTIDE SEQUENCE</scope>
    <source>
        <strain evidence="3">JKM2019</strain>
    </source>
</reference>
<evidence type="ECO:0000313" key="3">
    <source>
        <dbReference type="EMBL" id="KAH7637867.1"/>
    </source>
</evidence>
<reference evidence="3" key="2">
    <citation type="submission" date="2020-06" db="EMBL/GenBank/DDBJ databases">
        <authorList>
            <person name="Ji K."/>
            <person name="Li J."/>
        </authorList>
    </citation>
    <scope>NUCLEOTIDE SEQUENCE</scope>
    <source>
        <strain evidence="3">JKM2019</strain>
        <tissue evidence="3">Whole body</tissue>
    </source>
</reference>
<dbReference type="Pfam" id="PF00378">
    <property type="entry name" value="ECH_1"/>
    <property type="match status" value="1"/>
</dbReference>